<gene>
    <name evidence="2" type="ordered locus">Metfor_2210</name>
</gene>
<reference evidence="2 3" key="2">
    <citation type="journal article" date="2014" name="Genome Announc.">
        <title>Complete Genome Sequence of Methanoregula formicica SMSPT, a Mesophilic Hydrogenotrophic Methanogen Isolated from a Methanogenic Upflow Anaerobic Sludge Blanket Reactor.</title>
        <authorList>
            <person name="Yamamoto K."/>
            <person name="Tamaki H."/>
            <person name="Cadillo-Quiroz H."/>
            <person name="Imachi H."/>
            <person name="Kyrpides N."/>
            <person name="Woyke T."/>
            <person name="Goodwin L."/>
            <person name="Zinder S.H."/>
            <person name="Kamagata Y."/>
            <person name="Liu W.T."/>
        </authorList>
    </citation>
    <scope>NUCLEOTIDE SEQUENCE [LARGE SCALE GENOMIC DNA]</scope>
    <source>
        <strain evidence="3">DSM 22288 / NBRC 105244 / SMSP</strain>
    </source>
</reference>
<dbReference type="RefSeq" id="WP_015286179.1">
    <property type="nucleotide sequence ID" value="NC_019943.1"/>
</dbReference>
<feature type="transmembrane region" description="Helical" evidence="1">
    <location>
        <begin position="47"/>
        <end position="66"/>
    </location>
</feature>
<keyword evidence="3" id="KW-1185">Reference proteome</keyword>
<proteinExistence type="predicted"/>
<accession>L0HHI0</accession>
<organism evidence="2 3">
    <name type="scientific">Methanoregula formicica (strain DSM 22288 / NBRC 105244 / SMSP)</name>
    <dbReference type="NCBI Taxonomy" id="593750"/>
    <lineage>
        <taxon>Archaea</taxon>
        <taxon>Methanobacteriati</taxon>
        <taxon>Methanobacteriota</taxon>
        <taxon>Stenosarchaea group</taxon>
        <taxon>Methanomicrobia</taxon>
        <taxon>Methanomicrobiales</taxon>
        <taxon>Methanoregulaceae</taxon>
        <taxon>Methanoregula</taxon>
    </lineage>
</organism>
<keyword evidence="1" id="KW-1133">Transmembrane helix</keyword>
<dbReference type="EMBL" id="CP003167">
    <property type="protein sequence ID" value="AGB03216.1"/>
    <property type="molecule type" value="Genomic_DNA"/>
</dbReference>
<dbReference type="GeneID" id="43503276"/>
<evidence type="ECO:0000313" key="2">
    <source>
        <dbReference type="EMBL" id="AGB03216.1"/>
    </source>
</evidence>
<keyword evidence="1" id="KW-0472">Membrane</keyword>
<dbReference type="AlphaFoldDB" id="L0HHI0"/>
<dbReference type="InParanoid" id="L0HHI0"/>
<reference evidence="3" key="1">
    <citation type="submission" date="2011-12" db="EMBL/GenBank/DDBJ databases">
        <title>Complete sequence of Methanoregula formicicum SMSP.</title>
        <authorList>
            <person name="Lucas S."/>
            <person name="Han J."/>
            <person name="Lapidus A."/>
            <person name="Cheng J.-F."/>
            <person name="Goodwin L."/>
            <person name="Pitluck S."/>
            <person name="Peters L."/>
            <person name="Ovchinnikova G."/>
            <person name="Teshima H."/>
            <person name="Detter J.C."/>
            <person name="Han C."/>
            <person name="Tapia R."/>
            <person name="Land M."/>
            <person name="Hauser L."/>
            <person name="Kyrpides N."/>
            <person name="Ivanova N."/>
            <person name="Pagani I."/>
            <person name="Imachi H."/>
            <person name="Tamaki H."/>
            <person name="Sekiguchi Y."/>
            <person name="Kamagata Y."/>
            <person name="Cadillo-Quiroz H."/>
            <person name="Zinder S."/>
            <person name="Liu W.-T."/>
            <person name="Woyke T."/>
        </authorList>
    </citation>
    <scope>NUCLEOTIDE SEQUENCE [LARGE SCALE GENOMIC DNA]</scope>
    <source>
        <strain evidence="3">DSM 22288 / NBRC 105244 / SMSP</strain>
    </source>
</reference>
<dbReference type="eggNOG" id="arCOG12683">
    <property type="taxonomic scope" value="Archaea"/>
</dbReference>
<dbReference type="HOGENOM" id="CLU_2678902_0_0_2"/>
<name>L0HHI0_METFS</name>
<dbReference type="Proteomes" id="UP000010824">
    <property type="component" value="Chromosome"/>
</dbReference>
<evidence type="ECO:0000313" key="3">
    <source>
        <dbReference type="Proteomes" id="UP000010824"/>
    </source>
</evidence>
<dbReference type="STRING" id="593750.Metfor_2210"/>
<feature type="transmembrane region" description="Helical" evidence="1">
    <location>
        <begin position="6"/>
        <end position="27"/>
    </location>
</feature>
<dbReference type="KEGG" id="mfo:Metfor_2210"/>
<sequence precursor="true">METFVILNIVALGTLAGTITGLIIGYAAKRQKPAWSAMTAEDKRVNLALVLFFALVYIALLTWFALQPPAPAFP</sequence>
<keyword evidence="1" id="KW-0812">Transmembrane</keyword>
<evidence type="ECO:0000256" key="1">
    <source>
        <dbReference type="SAM" id="Phobius"/>
    </source>
</evidence>
<protein>
    <submittedName>
        <fullName evidence="2">Uncharacterized protein</fullName>
    </submittedName>
</protein>